<keyword evidence="3" id="KW-1185">Reference proteome</keyword>
<reference evidence="2" key="2">
    <citation type="submission" date="2017-10" db="EMBL/GenBank/DDBJ databases">
        <title>Ladona fulva Genome sequencing and assembly.</title>
        <authorList>
            <person name="Murali S."/>
            <person name="Richards S."/>
            <person name="Bandaranaike D."/>
            <person name="Bellair M."/>
            <person name="Blankenburg K."/>
            <person name="Chao H."/>
            <person name="Dinh H."/>
            <person name="Doddapaneni H."/>
            <person name="Dugan-Rocha S."/>
            <person name="Elkadiri S."/>
            <person name="Gnanaolivu R."/>
            <person name="Hernandez B."/>
            <person name="Skinner E."/>
            <person name="Javaid M."/>
            <person name="Lee S."/>
            <person name="Li M."/>
            <person name="Ming W."/>
            <person name="Munidasa M."/>
            <person name="Muniz J."/>
            <person name="Nguyen L."/>
            <person name="Hughes D."/>
            <person name="Osuji N."/>
            <person name="Pu L.-L."/>
            <person name="Puazo M."/>
            <person name="Qu C."/>
            <person name="Quiroz J."/>
            <person name="Raj R."/>
            <person name="Weissenberger G."/>
            <person name="Xin Y."/>
            <person name="Zou X."/>
            <person name="Han Y."/>
            <person name="Worley K."/>
            <person name="Muzny D."/>
            <person name="Gibbs R."/>
        </authorList>
    </citation>
    <scope>NUCLEOTIDE SEQUENCE</scope>
    <source>
        <strain evidence="2">Sampled in the wild</strain>
    </source>
</reference>
<dbReference type="EMBL" id="KZ308695">
    <property type="protein sequence ID" value="KAG8233211.1"/>
    <property type="molecule type" value="Genomic_DNA"/>
</dbReference>
<dbReference type="Proteomes" id="UP000792457">
    <property type="component" value="Unassembled WGS sequence"/>
</dbReference>
<name>A0A8K0P4A9_LADFU</name>
<proteinExistence type="predicted"/>
<dbReference type="AlphaFoldDB" id="A0A8K0P4A9"/>
<evidence type="ECO:0000313" key="3">
    <source>
        <dbReference type="Proteomes" id="UP000792457"/>
    </source>
</evidence>
<sequence>MRIAFLCLTVLTVVIMADKASTQRAPISDDALEMALRDRRYLQRQLKCALGEANCDPVGRRLKGTHIDLSINIASLILDF</sequence>
<evidence type="ECO:0000313" key="2">
    <source>
        <dbReference type="EMBL" id="KAG8233211.1"/>
    </source>
</evidence>
<dbReference type="InterPro" id="IPR036682">
    <property type="entry name" value="OS_D_A10/PebIII_sf"/>
</dbReference>
<dbReference type="SUPFAM" id="SSF100910">
    <property type="entry name" value="Chemosensory protein Csp2"/>
    <property type="match status" value="1"/>
</dbReference>
<protein>
    <submittedName>
        <fullName evidence="2">Uncharacterized protein</fullName>
    </submittedName>
</protein>
<evidence type="ECO:0000256" key="1">
    <source>
        <dbReference type="SAM" id="SignalP"/>
    </source>
</evidence>
<feature type="signal peptide" evidence="1">
    <location>
        <begin position="1"/>
        <end position="22"/>
    </location>
</feature>
<gene>
    <name evidence="2" type="ORF">J437_LFUL013265</name>
</gene>
<feature type="chain" id="PRO_5035460721" evidence="1">
    <location>
        <begin position="23"/>
        <end position="80"/>
    </location>
</feature>
<keyword evidence="1" id="KW-0732">Signal</keyword>
<comment type="caution">
    <text evidence="2">The sequence shown here is derived from an EMBL/GenBank/DDBJ whole genome shotgun (WGS) entry which is preliminary data.</text>
</comment>
<organism evidence="2 3">
    <name type="scientific">Ladona fulva</name>
    <name type="common">Scarce chaser dragonfly</name>
    <name type="synonym">Libellula fulva</name>
    <dbReference type="NCBI Taxonomy" id="123851"/>
    <lineage>
        <taxon>Eukaryota</taxon>
        <taxon>Metazoa</taxon>
        <taxon>Ecdysozoa</taxon>
        <taxon>Arthropoda</taxon>
        <taxon>Hexapoda</taxon>
        <taxon>Insecta</taxon>
        <taxon>Pterygota</taxon>
        <taxon>Palaeoptera</taxon>
        <taxon>Odonata</taxon>
        <taxon>Epiprocta</taxon>
        <taxon>Anisoptera</taxon>
        <taxon>Libelluloidea</taxon>
        <taxon>Libellulidae</taxon>
        <taxon>Ladona</taxon>
    </lineage>
</organism>
<dbReference type="OrthoDB" id="6355718at2759"/>
<accession>A0A8K0P4A9</accession>
<reference evidence="2" key="1">
    <citation type="submission" date="2013-04" db="EMBL/GenBank/DDBJ databases">
        <authorList>
            <person name="Qu J."/>
            <person name="Murali S.C."/>
            <person name="Bandaranaike D."/>
            <person name="Bellair M."/>
            <person name="Blankenburg K."/>
            <person name="Chao H."/>
            <person name="Dinh H."/>
            <person name="Doddapaneni H."/>
            <person name="Downs B."/>
            <person name="Dugan-Rocha S."/>
            <person name="Elkadiri S."/>
            <person name="Gnanaolivu R.D."/>
            <person name="Hernandez B."/>
            <person name="Javaid M."/>
            <person name="Jayaseelan J.C."/>
            <person name="Lee S."/>
            <person name="Li M."/>
            <person name="Ming W."/>
            <person name="Munidasa M."/>
            <person name="Muniz J."/>
            <person name="Nguyen L."/>
            <person name="Ongeri F."/>
            <person name="Osuji N."/>
            <person name="Pu L.-L."/>
            <person name="Puazo M."/>
            <person name="Qu C."/>
            <person name="Quiroz J."/>
            <person name="Raj R."/>
            <person name="Weissenberger G."/>
            <person name="Xin Y."/>
            <person name="Zou X."/>
            <person name="Han Y."/>
            <person name="Richards S."/>
            <person name="Worley K."/>
            <person name="Muzny D."/>
            <person name="Gibbs R."/>
        </authorList>
    </citation>
    <scope>NUCLEOTIDE SEQUENCE</scope>
    <source>
        <strain evidence="2">Sampled in the wild</strain>
    </source>
</reference>